<dbReference type="RefSeq" id="WP_285577968.1">
    <property type="nucleotide sequence ID" value="NZ_BSDE01000010.1"/>
</dbReference>
<keyword evidence="2" id="KW-1003">Cell membrane</keyword>
<feature type="chain" id="PRO_5047282800" description="Single Cache domain-containing protein" evidence="6">
    <location>
        <begin position="20"/>
        <end position="139"/>
    </location>
</feature>
<name>A0ABQ5QJZ2_9BACT</name>
<keyword evidence="5" id="KW-0472">Membrane</keyword>
<evidence type="ECO:0000313" key="9">
    <source>
        <dbReference type="Proteomes" id="UP001165069"/>
    </source>
</evidence>
<keyword evidence="9" id="KW-1185">Reference proteome</keyword>
<dbReference type="Proteomes" id="UP001165069">
    <property type="component" value="Unassembled WGS sequence"/>
</dbReference>
<sequence length="139" mass="15061">MLKSARTLLCLLAALPLAADGTAMLKDAITYYYGNGAVALIKEANSGKFHISPAGYLIVLDETGKTLIHGESSRLIGVNMTNLKDARGRLYIKEALDARAKGKGKVHFFMPQGSSQVKATLQWEFQEGVLFGWVMAGEL</sequence>
<feature type="domain" description="Single Cache" evidence="7">
    <location>
        <begin position="46"/>
        <end position="117"/>
    </location>
</feature>
<gene>
    <name evidence="8" type="ORF">GETHLI_35300</name>
</gene>
<evidence type="ECO:0000256" key="6">
    <source>
        <dbReference type="SAM" id="SignalP"/>
    </source>
</evidence>
<dbReference type="Gene3D" id="3.30.450.20">
    <property type="entry name" value="PAS domain"/>
    <property type="match status" value="1"/>
</dbReference>
<proteinExistence type="predicted"/>
<accession>A0ABQ5QJZ2</accession>
<organism evidence="8 9">
    <name type="scientific">Geothrix limicola</name>
    <dbReference type="NCBI Taxonomy" id="2927978"/>
    <lineage>
        <taxon>Bacteria</taxon>
        <taxon>Pseudomonadati</taxon>
        <taxon>Acidobacteriota</taxon>
        <taxon>Holophagae</taxon>
        <taxon>Holophagales</taxon>
        <taxon>Holophagaceae</taxon>
        <taxon>Geothrix</taxon>
    </lineage>
</organism>
<dbReference type="InterPro" id="IPR033480">
    <property type="entry name" value="sCache_2"/>
</dbReference>
<feature type="signal peptide" evidence="6">
    <location>
        <begin position="1"/>
        <end position="19"/>
    </location>
</feature>
<comment type="subcellular location">
    <subcellularLocation>
        <location evidence="1">Cell membrane</location>
        <topology evidence="1">Multi-pass membrane protein</topology>
    </subcellularLocation>
</comment>
<keyword evidence="4" id="KW-1133">Transmembrane helix</keyword>
<evidence type="ECO:0000259" key="7">
    <source>
        <dbReference type="Pfam" id="PF17200"/>
    </source>
</evidence>
<evidence type="ECO:0000256" key="1">
    <source>
        <dbReference type="ARBA" id="ARBA00004651"/>
    </source>
</evidence>
<evidence type="ECO:0000256" key="2">
    <source>
        <dbReference type="ARBA" id="ARBA00022475"/>
    </source>
</evidence>
<evidence type="ECO:0000256" key="4">
    <source>
        <dbReference type="ARBA" id="ARBA00022989"/>
    </source>
</evidence>
<dbReference type="Pfam" id="PF17200">
    <property type="entry name" value="sCache_2"/>
    <property type="match status" value="1"/>
</dbReference>
<evidence type="ECO:0000313" key="8">
    <source>
        <dbReference type="EMBL" id="GLH75027.1"/>
    </source>
</evidence>
<reference evidence="8 9" key="1">
    <citation type="journal article" date="2023" name="Antonie Van Leeuwenhoek">
        <title>Mesoterricola silvestris gen. nov., sp. nov., Mesoterricola sediminis sp. nov., Geothrix oryzae sp. nov., Geothrix edaphica sp. nov., Geothrix rubra sp. nov., and Geothrix limicola sp. nov., six novel members of Acidobacteriota isolated from soils.</title>
        <authorList>
            <person name="Itoh H."/>
            <person name="Sugisawa Y."/>
            <person name="Mise K."/>
            <person name="Xu Z."/>
            <person name="Kuniyasu M."/>
            <person name="Ushijima N."/>
            <person name="Kawano K."/>
            <person name="Kobayashi E."/>
            <person name="Shiratori Y."/>
            <person name="Masuda Y."/>
            <person name="Senoo K."/>
        </authorList>
    </citation>
    <scope>NUCLEOTIDE SEQUENCE [LARGE SCALE GENOMIC DNA]</scope>
    <source>
        <strain evidence="8 9">Red804</strain>
    </source>
</reference>
<comment type="caution">
    <text evidence="8">The sequence shown here is derived from an EMBL/GenBank/DDBJ whole genome shotgun (WGS) entry which is preliminary data.</text>
</comment>
<dbReference type="EMBL" id="BSDE01000010">
    <property type="protein sequence ID" value="GLH75027.1"/>
    <property type="molecule type" value="Genomic_DNA"/>
</dbReference>
<evidence type="ECO:0000256" key="3">
    <source>
        <dbReference type="ARBA" id="ARBA00022692"/>
    </source>
</evidence>
<keyword evidence="3" id="KW-0812">Transmembrane</keyword>
<evidence type="ECO:0000256" key="5">
    <source>
        <dbReference type="ARBA" id="ARBA00023136"/>
    </source>
</evidence>
<protein>
    <recommendedName>
        <fullName evidence="7">Single Cache domain-containing protein</fullName>
    </recommendedName>
</protein>
<keyword evidence="6" id="KW-0732">Signal</keyword>